<evidence type="ECO:0000313" key="20">
    <source>
        <dbReference type="Proteomes" id="UP000242999"/>
    </source>
</evidence>
<keyword evidence="14" id="KW-1133">Transmembrane helix</keyword>
<name>A0A1H6R670_9GAMM</name>
<feature type="domain" description="PAC" evidence="18">
    <location>
        <begin position="508"/>
        <end position="560"/>
    </location>
</feature>
<dbReference type="PANTHER" id="PTHR45339:SF1">
    <property type="entry name" value="HYBRID SIGNAL TRANSDUCTION HISTIDINE KINASE J"/>
    <property type="match status" value="1"/>
</dbReference>
<dbReference type="Pfam" id="PF00512">
    <property type="entry name" value="HisKA"/>
    <property type="match status" value="1"/>
</dbReference>
<keyword evidence="11" id="KW-0131">Cell cycle</keyword>
<dbReference type="Proteomes" id="UP000242999">
    <property type="component" value="Unassembled WGS sequence"/>
</dbReference>
<dbReference type="EMBL" id="FNYH01000003">
    <property type="protein sequence ID" value="SEI51408.1"/>
    <property type="molecule type" value="Genomic_DNA"/>
</dbReference>
<evidence type="ECO:0000256" key="13">
    <source>
        <dbReference type="SAM" id="MobiDB-lite"/>
    </source>
</evidence>
<evidence type="ECO:0000256" key="1">
    <source>
        <dbReference type="ARBA" id="ARBA00000085"/>
    </source>
</evidence>
<dbReference type="InterPro" id="IPR036890">
    <property type="entry name" value="HATPase_C_sf"/>
</dbReference>
<evidence type="ECO:0000256" key="7">
    <source>
        <dbReference type="ARBA" id="ARBA00022777"/>
    </source>
</evidence>
<evidence type="ECO:0000259" key="16">
    <source>
        <dbReference type="PROSITE" id="PS50110"/>
    </source>
</evidence>
<keyword evidence="6" id="KW-0547">Nucleotide-binding</keyword>
<keyword evidence="4 12" id="KW-0597">Phosphoprotein</keyword>
<dbReference type="OrthoDB" id="9810730at2"/>
<dbReference type="Gene3D" id="3.40.50.2300">
    <property type="match status" value="2"/>
</dbReference>
<feature type="domain" description="Response regulatory" evidence="16">
    <location>
        <begin position="818"/>
        <end position="933"/>
    </location>
</feature>
<dbReference type="InterPro" id="IPR035965">
    <property type="entry name" value="PAS-like_dom_sf"/>
</dbReference>
<dbReference type="CDD" id="cd17546">
    <property type="entry name" value="REC_hyHK_CKI1_RcsC-like"/>
    <property type="match status" value="1"/>
</dbReference>
<evidence type="ECO:0000256" key="3">
    <source>
        <dbReference type="ARBA" id="ARBA00012438"/>
    </source>
</evidence>
<dbReference type="PRINTS" id="PR00344">
    <property type="entry name" value="BCTRLSENSOR"/>
</dbReference>
<dbReference type="InterPro" id="IPR001789">
    <property type="entry name" value="Sig_transdc_resp-reg_receiver"/>
</dbReference>
<dbReference type="InterPro" id="IPR004358">
    <property type="entry name" value="Sig_transdc_His_kin-like_C"/>
</dbReference>
<evidence type="ECO:0000256" key="9">
    <source>
        <dbReference type="ARBA" id="ARBA00023012"/>
    </source>
</evidence>
<dbReference type="SUPFAM" id="SSF52172">
    <property type="entry name" value="CheY-like"/>
    <property type="match status" value="2"/>
</dbReference>
<feature type="modified residue" description="4-aspartylphosphate" evidence="12">
    <location>
        <position position="1010"/>
    </location>
</feature>
<comment type="subcellular location">
    <subcellularLocation>
        <location evidence="2">Membrane</location>
    </subcellularLocation>
</comment>
<evidence type="ECO:0000256" key="6">
    <source>
        <dbReference type="ARBA" id="ARBA00022741"/>
    </source>
</evidence>
<dbReference type="Pfam" id="PF19443">
    <property type="entry name" value="DAHL"/>
    <property type="match status" value="1"/>
</dbReference>
<dbReference type="InterPro" id="IPR003594">
    <property type="entry name" value="HATPase_dom"/>
</dbReference>
<dbReference type="InterPro" id="IPR003661">
    <property type="entry name" value="HisK_dim/P_dom"/>
</dbReference>
<evidence type="ECO:0000313" key="19">
    <source>
        <dbReference type="EMBL" id="SEI51408.1"/>
    </source>
</evidence>
<keyword evidence="14" id="KW-0812">Transmembrane</keyword>
<dbReference type="SMART" id="SM00086">
    <property type="entry name" value="PAC"/>
    <property type="match status" value="2"/>
</dbReference>
<keyword evidence="5" id="KW-0808">Transferase</keyword>
<dbReference type="Gene3D" id="3.30.450.20">
    <property type="entry name" value="PAS domain"/>
    <property type="match status" value="2"/>
</dbReference>
<dbReference type="Pfam" id="PF00072">
    <property type="entry name" value="Response_reg"/>
    <property type="match status" value="2"/>
</dbReference>
<dbReference type="RefSeq" id="WP_093308776.1">
    <property type="nucleotide sequence ID" value="NZ_FNYH01000003.1"/>
</dbReference>
<evidence type="ECO:0000256" key="11">
    <source>
        <dbReference type="ARBA" id="ARBA00023306"/>
    </source>
</evidence>
<evidence type="ECO:0000256" key="4">
    <source>
        <dbReference type="ARBA" id="ARBA00022553"/>
    </source>
</evidence>
<feature type="domain" description="Response regulatory" evidence="16">
    <location>
        <begin position="960"/>
        <end position="1077"/>
    </location>
</feature>
<organism evidence="19 20">
    <name type="scientific">Allopseudospirillum japonicum</name>
    <dbReference type="NCBI Taxonomy" id="64971"/>
    <lineage>
        <taxon>Bacteria</taxon>
        <taxon>Pseudomonadati</taxon>
        <taxon>Pseudomonadota</taxon>
        <taxon>Gammaproteobacteria</taxon>
        <taxon>Oceanospirillales</taxon>
        <taxon>Oceanospirillaceae</taxon>
        <taxon>Allopseudospirillum</taxon>
    </lineage>
</organism>
<dbReference type="InterPro" id="IPR000700">
    <property type="entry name" value="PAS-assoc_C"/>
</dbReference>
<keyword evidence="20" id="KW-1185">Reference proteome</keyword>
<dbReference type="SUPFAM" id="SSF47384">
    <property type="entry name" value="Homodimeric domain of signal transducing histidine kinase"/>
    <property type="match status" value="1"/>
</dbReference>
<dbReference type="EC" id="2.7.13.3" evidence="3"/>
<feature type="domain" description="Histidine kinase" evidence="15">
    <location>
        <begin position="578"/>
        <end position="800"/>
    </location>
</feature>
<feature type="modified residue" description="4-aspartylphosphate" evidence="12">
    <location>
        <position position="868"/>
    </location>
</feature>
<dbReference type="InterPro" id="IPR036097">
    <property type="entry name" value="HisK_dim/P_sf"/>
</dbReference>
<dbReference type="PANTHER" id="PTHR45339">
    <property type="entry name" value="HYBRID SIGNAL TRANSDUCTION HISTIDINE KINASE J"/>
    <property type="match status" value="1"/>
</dbReference>
<dbReference type="Pfam" id="PF13426">
    <property type="entry name" value="PAS_9"/>
    <property type="match status" value="1"/>
</dbReference>
<dbReference type="PROSITE" id="PS50109">
    <property type="entry name" value="HIS_KIN"/>
    <property type="match status" value="1"/>
</dbReference>
<proteinExistence type="predicted"/>
<sequence length="1268" mass="143094">MATTSKMQTMPNTIHNGGWQRLKTSSLILVALLILAILAGLLWMSRQSNAQEHIFTLKQISLISELITEVNEEAIEFRFGMLIKEAEFNDVRDELRQAGEAFVSALTPATQKAIETQWQHYKMLLAQKDALLEDLIVRTLRQRESSQTFQHLLYRLRLSLAQQNPPLLAALGEIQSAVILPADQHLTKAQLEASLNLAAWRTLREQAPQNLQSQVQEIEQAAKQRLANILIIDERLLQAYKTPLKDALNDMARQYLHYYQQQEKKVEFARTSLFAVAAALLVIVIFVVLHLSRVSARLRQAVQELHYRQFALDQHAIVSMSDSEGKITYANELFCAISGYKQEDLLGQPYSLVCDESKERYQEVHKHLREGKVWHGVIKNRKINQDIYWEYATFVPLPDSKDENKYQLIAIRTDITYRKQMEDELARNSHFLSSITDSMGQGVYALNSQGICTFLNREAERLLGWTRSELLGRELHSLIHRHPHTSEGENNTLQNCPVYLSLTQGASYRSEQEIFERKDQTSFPVSLIAVPLYKHNQIIGSVAVFEDITERLATREELEVAKNMAESANQAKSRFLANMSHEIRTPMNAIIGLTHLAQEYATETRVQDYLEKIQSSSRALLSIINDILDFSKIEAGQMAIEEIEFRLDDVIEQILAVNALRAEEKNLEFNVVTEDALPRRFRGDPLRLGQILTNLISNAIKFTTEGEVTLRITHLPGYHDQQVHLRCEVQDTGIGMTEAQIQRLFQSFSQADSSTTRRFGGTGLGLAISRQLARLMHGDISVRSAEGEGSSFILELPLALATGAPQQREIDGRLYDRRVLIVDDNATAREVLMHQLHAWQLRADALVSGEDAIARLQSGHDYELVLLDWRLLGMDGIATARAILQLPHAPKVVMMTAFGRDQLHEFTQDLQLAATLTKPVTPSTLYDTLVNVLCYKVLKAGDTPKAPAAPATAEMKLDGHVLLVEDNQVNQRVIRELLELKGVTVEVSNNGQEALGRLHQSQDFDLVFMDMQMPVMDGITATRRIRTQLALTELPIIALTANSLQGDRERCLDAGMNDYLAKPIDVQSLNLILHKYLSVKTPVADVQDASSTQLTTKENVPKQHVSLRHKIEAHPIKAPVQDAQIQETYQALEKAFAPLQASHQAVTPSLARRLSLLEEAKAWMHTVDTPTAKAQQVPTKNLSAEQASPEANTPQAPELAPLYQALYTHIQEGDMQAEESLQALQVACRGYLPLEVMDTLQHVERKLRQFEFEQAEQVLQHLAPYFMT</sequence>
<keyword evidence="10 14" id="KW-0472">Membrane</keyword>
<dbReference type="InterPro" id="IPR000014">
    <property type="entry name" value="PAS"/>
</dbReference>
<dbReference type="SUPFAM" id="SSF55874">
    <property type="entry name" value="ATPase domain of HSP90 chaperone/DNA topoisomerase II/histidine kinase"/>
    <property type="match status" value="1"/>
</dbReference>
<feature type="transmembrane region" description="Helical" evidence="14">
    <location>
        <begin position="272"/>
        <end position="291"/>
    </location>
</feature>
<evidence type="ECO:0000256" key="14">
    <source>
        <dbReference type="SAM" id="Phobius"/>
    </source>
</evidence>
<dbReference type="SMART" id="SM00387">
    <property type="entry name" value="HATPase_c"/>
    <property type="match status" value="1"/>
</dbReference>
<dbReference type="AlphaFoldDB" id="A0A1H6R670"/>
<accession>A0A1H6R670</accession>
<evidence type="ECO:0000259" key="18">
    <source>
        <dbReference type="PROSITE" id="PS50113"/>
    </source>
</evidence>
<keyword evidence="8" id="KW-0067">ATP-binding</keyword>
<feature type="region of interest" description="Disordered" evidence="13">
    <location>
        <begin position="1171"/>
        <end position="1195"/>
    </location>
</feature>
<dbReference type="InterPro" id="IPR011006">
    <property type="entry name" value="CheY-like_superfamily"/>
</dbReference>
<dbReference type="GO" id="GO:0000155">
    <property type="term" value="F:phosphorelay sensor kinase activity"/>
    <property type="evidence" value="ECO:0007669"/>
    <property type="project" value="InterPro"/>
</dbReference>
<dbReference type="PROSITE" id="PS50110">
    <property type="entry name" value="RESPONSE_REGULATORY"/>
    <property type="match status" value="2"/>
</dbReference>
<dbReference type="InterPro" id="IPR001610">
    <property type="entry name" value="PAC"/>
</dbReference>
<dbReference type="InterPro" id="IPR045812">
    <property type="entry name" value="DAHL"/>
</dbReference>
<dbReference type="CDD" id="cd00156">
    <property type="entry name" value="REC"/>
    <property type="match status" value="1"/>
</dbReference>
<evidence type="ECO:0000259" key="17">
    <source>
        <dbReference type="PROSITE" id="PS50112"/>
    </source>
</evidence>
<dbReference type="GO" id="GO:0006355">
    <property type="term" value="P:regulation of DNA-templated transcription"/>
    <property type="evidence" value="ECO:0007669"/>
    <property type="project" value="InterPro"/>
</dbReference>
<dbReference type="Pfam" id="PF02518">
    <property type="entry name" value="HATPase_c"/>
    <property type="match status" value="1"/>
</dbReference>
<reference evidence="20" key="1">
    <citation type="submission" date="2016-10" db="EMBL/GenBank/DDBJ databases">
        <authorList>
            <person name="Varghese N."/>
            <person name="Submissions S."/>
        </authorList>
    </citation>
    <scope>NUCLEOTIDE SEQUENCE [LARGE SCALE GENOMIC DNA]</scope>
    <source>
        <strain evidence="20">DSM 7165</strain>
    </source>
</reference>
<evidence type="ECO:0000256" key="5">
    <source>
        <dbReference type="ARBA" id="ARBA00022679"/>
    </source>
</evidence>
<dbReference type="FunFam" id="3.30.565.10:FF:000010">
    <property type="entry name" value="Sensor histidine kinase RcsC"/>
    <property type="match status" value="1"/>
</dbReference>
<dbReference type="STRING" id="64971.SAMN05421831_103118"/>
<dbReference type="NCBIfam" id="TIGR00229">
    <property type="entry name" value="sensory_box"/>
    <property type="match status" value="2"/>
</dbReference>
<dbReference type="SMART" id="SM00091">
    <property type="entry name" value="PAS"/>
    <property type="match status" value="2"/>
</dbReference>
<dbReference type="Pfam" id="PF00989">
    <property type="entry name" value="PAS"/>
    <property type="match status" value="1"/>
</dbReference>
<keyword evidence="7" id="KW-0418">Kinase</keyword>
<dbReference type="CDD" id="cd00130">
    <property type="entry name" value="PAS"/>
    <property type="match status" value="2"/>
</dbReference>
<evidence type="ECO:0000259" key="15">
    <source>
        <dbReference type="PROSITE" id="PS50109"/>
    </source>
</evidence>
<dbReference type="Gene3D" id="1.10.287.130">
    <property type="match status" value="1"/>
</dbReference>
<dbReference type="InterPro" id="IPR013767">
    <property type="entry name" value="PAS_fold"/>
</dbReference>
<dbReference type="Gene3D" id="3.30.565.10">
    <property type="entry name" value="Histidine kinase-like ATPase, C-terminal domain"/>
    <property type="match status" value="1"/>
</dbReference>
<feature type="domain" description="PAS" evidence="17">
    <location>
        <begin position="322"/>
        <end position="372"/>
    </location>
</feature>
<dbReference type="SMART" id="SM00388">
    <property type="entry name" value="HisKA"/>
    <property type="match status" value="1"/>
</dbReference>
<comment type="catalytic activity">
    <reaction evidence="1">
        <text>ATP + protein L-histidine = ADP + protein N-phospho-L-histidine.</text>
        <dbReference type="EC" id="2.7.13.3"/>
    </reaction>
</comment>
<keyword evidence="9" id="KW-0902">Two-component regulatory system</keyword>
<evidence type="ECO:0000256" key="10">
    <source>
        <dbReference type="ARBA" id="ARBA00023136"/>
    </source>
</evidence>
<dbReference type="GO" id="GO:0016020">
    <property type="term" value="C:membrane"/>
    <property type="evidence" value="ECO:0007669"/>
    <property type="project" value="UniProtKB-SubCell"/>
</dbReference>
<dbReference type="PROSITE" id="PS50113">
    <property type="entry name" value="PAC"/>
    <property type="match status" value="1"/>
</dbReference>
<dbReference type="InterPro" id="IPR005467">
    <property type="entry name" value="His_kinase_dom"/>
</dbReference>
<evidence type="ECO:0000256" key="12">
    <source>
        <dbReference type="PROSITE-ProRule" id="PRU00169"/>
    </source>
</evidence>
<evidence type="ECO:0000256" key="8">
    <source>
        <dbReference type="ARBA" id="ARBA00022840"/>
    </source>
</evidence>
<dbReference type="CDD" id="cd16922">
    <property type="entry name" value="HATPase_EvgS-ArcB-TorS-like"/>
    <property type="match status" value="1"/>
</dbReference>
<gene>
    <name evidence="19" type="ORF">SAMN05421831_103118</name>
</gene>
<dbReference type="FunFam" id="1.10.287.130:FF:000038">
    <property type="entry name" value="Sensory transduction histidine kinase"/>
    <property type="match status" value="1"/>
</dbReference>
<protein>
    <recommendedName>
        <fullName evidence="3">histidine kinase</fullName>
        <ecNumber evidence="3">2.7.13.3</ecNumber>
    </recommendedName>
</protein>
<dbReference type="SMART" id="SM00448">
    <property type="entry name" value="REC"/>
    <property type="match status" value="2"/>
</dbReference>
<dbReference type="CDD" id="cd00082">
    <property type="entry name" value="HisKA"/>
    <property type="match status" value="1"/>
</dbReference>
<dbReference type="PROSITE" id="PS50112">
    <property type="entry name" value="PAS"/>
    <property type="match status" value="2"/>
</dbReference>
<evidence type="ECO:0000256" key="2">
    <source>
        <dbReference type="ARBA" id="ARBA00004370"/>
    </source>
</evidence>
<dbReference type="GO" id="GO:0005524">
    <property type="term" value="F:ATP binding"/>
    <property type="evidence" value="ECO:0007669"/>
    <property type="project" value="UniProtKB-KW"/>
</dbReference>
<dbReference type="SUPFAM" id="SSF55785">
    <property type="entry name" value="PYP-like sensor domain (PAS domain)"/>
    <property type="match status" value="2"/>
</dbReference>
<feature type="domain" description="PAS" evidence="17">
    <location>
        <begin position="428"/>
        <end position="480"/>
    </location>
</feature>